<keyword evidence="1" id="KW-1133">Transmembrane helix</keyword>
<evidence type="ECO:0000313" key="3">
    <source>
        <dbReference type="Proteomes" id="UP001501057"/>
    </source>
</evidence>
<name>A0ABP4W2A1_9ACTN</name>
<keyword evidence="3" id="KW-1185">Reference proteome</keyword>
<gene>
    <name evidence="2" type="ORF">GCM10009710_24320</name>
</gene>
<proteinExistence type="predicted"/>
<keyword evidence="1" id="KW-0472">Membrane</keyword>
<dbReference type="InterPro" id="IPR009091">
    <property type="entry name" value="RCC1/BLIP-II"/>
</dbReference>
<accession>A0ABP4W2A1</accession>
<reference evidence="3" key="1">
    <citation type="journal article" date="2019" name="Int. J. Syst. Evol. Microbiol.">
        <title>The Global Catalogue of Microorganisms (GCM) 10K type strain sequencing project: providing services to taxonomists for standard genome sequencing and annotation.</title>
        <authorList>
            <consortium name="The Broad Institute Genomics Platform"/>
            <consortium name="The Broad Institute Genome Sequencing Center for Infectious Disease"/>
            <person name="Wu L."/>
            <person name="Ma J."/>
        </authorList>
    </citation>
    <scope>NUCLEOTIDE SEQUENCE [LARGE SCALE GENOMIC DNA]</scope>
    <source>
        <strain evidence="3">JCM 13518</strain>
    </source>
</reference>
<feature type="transmembrane region" description="Helical" evidence="1">
    <location>
        <begin position="1280"/>
        <end position="1300"/>
    </location>
</feature>
<dbReference type="EMBL" id="BAAAME010000004">
    <property type="protein sequence ID" value="GAA1743391.1"/>
    <property type="molecule type" value="Genomic_DNA"/>
</dbReference>
<dbReference type="SUPFAM" id="SSF50985">
    <property type="entry name" value="RCC1/BLIP-II"/>
    <property type="match status" value="1"/>
</dbReference>
<evidence type="ECO:0000256" key="1">
    <source>
        <dbReference type="SAM" id="Phobius"/>
    </source>
</evidence>
<keyword evidence="1" id="KW-0812">Transmembrane</keyword>
<evidence type="ECO:0000313" key="2">
    <source>
        <dbReference type="EMBL" id="GAA1743391.1"/>
    </source>
</evidence>
<dbReference type="Gene3D" id="2.60.40.2700">
    <property type="match status" value="2"/>
</dbReference>
<dbReference type="Proteomes" id="UP001501057">
    <property type="component" value="Unassembled WGS sequence"/>
</dbReference>
<sequence>MASAAEPITDGNIYGWGFQGAYDPIVPWTSNFPNTDAPFVDVAVDGLSGGNHTTVGVTSAGKIVTQGNYQSVVSLIPASLRTKDVTAVEIYNGRAAAVTRIGEVVTWANAPAAPAAYRNPAAPTGVVDVQLGGGSSSVPFGIVLKEDGTIDSWGPAGFVANMPNLDDVVQIDASVGQGVALTSDGELHFWGEQLGDSNIQNDTEVRAATVVEVALGTDVGYALTDDGKVLTFGGARVPVPEALQYPVAEAGEKVVALGSNNGRGYLGQVALKESGAFVAWGLDAATNALLKPPAVDLEGHQVVAFETDVSTHSALIFGPADPEPEPGVVDRPKVEGFPVVGTSVTGTPATFNFNTTSETSAWYRAPAADTPAAEWTLIGETNPLELTAAIEGQYVAYRTTVEDADGVTYTADSDLIGPIDSAPTGVVEAAKIEGVPVLNSEVVGIAAQFSFTPETESSAWYRADSADAAPEDYELVSEANPLTLSAENEGKYLLFRTTVTDEDGATVTSDSAPIGPVVLFSSGPSSITGDLIVGSTLTGVPGEFSYPPSSVNYAWLIGPRYVAIPPGGAPEITLLPEDVGQMVRFFAQSNVAGQNSTSFSDFVGPVTMPPLSAVEVPQVEGVPVLNSDVVGIPAVFNRTPESESSAWYRADSADAAPEDWELVTDANPLTLGAENEGKFLVYRTTAIDEAGATVTSDSAVLGPVVQFSATPGTITGDLFVGSTVTGVPGEFSYPPDSVIYAFLIGSRYVAIPNGGAPEVTLLPEDLGQTVRFFATGNVAGQFANSSADSSGPVTMPPLVITGQPTVTGQPFIGQTLTATPVAAPDGTESTLQWFAGTGDTFTAIEGATGTTLELTEAQRDQQVKVVQTVKRTIDEETVTAESVPTSAVTDAPVDLVVETEASLSGAPRVGQTLTGTPATYSTTEDVTITNYWVIGGVETVADGTTLVLTADHVGQNIQFKSVATRGEESVPSTSTAVGPVLVVLAATAPPTIAGTPQVGKTLVGTPATFNDTQGVTVANQWFADGEAIEGATGANLVLTADQLDAEITFVSTATRGTETPVVSESVATAPVAPEDTAPPTGDVVIDLDGPTAPGATISVQVGTAFAGQQVQVYLSNLDRVLGTFTVAEDGTIQVKVPGDIPLGTHRLAVYAGGSLVGWDDFAVTILRPEDPAFKDLITVTPNPVKAGDQVTIQISGDRAGDSVRVVLFSTPRDLGFVTVAADGTVRITIPADVAAGVHRVAVYDADGNLIGWQDVTVTGDGAAGSGNGRGLLPSTGLGDIGPMVPLGLTFLLAGLGLLVYRSRGRQQLG</sequence>
<evidence type="ECO:0008006" key="4">
    <source>
        <dbReference type="Google" id="ProtNLM"/>
    </source>
</evidence>
<comment type="caution">
    <text evidence="2">The sequence shown here is derived from an EMBL/GenBank/DDBJ whole genome shotgun (WGS) entry which is preliminary data.</text>
</comment>
<protein>
    <recommendedName>
        <fullName evidence="4">LPXTG cell wall anchor domain-containing protein</fullName>
    </recommendedName>
</protein>
<dbReference type="Gene3D" id="2.130.10.30">
    <property type="entry name" value="Regulator of chromosome condensation 1/beta-lactamase-inhibitor protein II"/>
    <property type="match status" value="1"/>
</dbReference>
<organism evidence="2 3">
    <name type="scientific">Aeromicrobium alkaliterrae</name>
    <dbReference type="NCBI Taxonomy" id="302168"/>
    <lineage>
        <taxon>Bacteria</taxon>
        <taxon>Bacillati</taxon>
        <taxon>Actinomycetota</taxon>
        <taxon>Actinomycetes</taxon>
        <taxon>Propionibacteriales</taxon>
        <taxon>Nocardioidaceae</taxon>
        <taxon>Aeromicrobium</taxon>
    </lineage>
</organism>